<evidence type="ECO:0000256" key="3">
    <source>
        <dbReference type="ARBA" id="ARBA00016337"/>
    </source>
</evidence>
<comment type="catalytic activity">
    <reaction evidence="10">
        <text>L-threonyl-[protein] + FAD = FMN-L-threonyl-[protein] + AMP + H(+)</text>
        <dbReference type="Rhea" id="RHEA:36847"/>
        <dbReference type="Rhea" id="RHEA-COMP:11060"/>
        <dbReference type="Rhea" id="RHEA-COMP:11061"/>
        <dbReference type="ChEBI" id="CHEBI:15378"/>
        <dbReference type="ChEBI" id="CHEBI:30013"/>
        <dbReference type="ChEBI" id="CHEBI:57692"/>
        <dbReference type="ChEBI" id="CHEBI:74257"/>
        <dbReference type="ChEBI" id="CHEBI:456215"/>
        <dbReference type="EC" id="2.7.1.180"/>
    </reaction>
</comment>
<dbReference type="InterPro" id="IPR003374">
    <property type="entry name" value="ApbE-like_sf"/>
</dbReference>
<dbReference type="Proteomes" id="UP000775877">
    <property type="component" value="Unassembled WGS sequence"/>
</dbReference>
<evidence type="ECO:0000313" key="12">
    <source>
        <dbReference type="Proteomes" id="UP000775877"/>
    </source>
</evidence>
<reference evidence="11" key="2">
    <citation type="journal article" date="2021" name="Microbiome">
        <title>Successional dynamics and alternative stable states in a saline activated sludge microbial community over 9 years.</title>
        <authorList>
            <person name="Wang Y."/>
            <person name="Ye J."/>
            <person name="Ju F."/>
            <person name="Liu L."/>
            <person name="Boyd J.A."/>
            <person name="Deng Y."/>
            <person name="Parks D.H."/>
            <person name="Jiang X."/>
            <person name="Yin X."/>
            <person name="Woodcroft B.J."/>
            <person name="Tyson G.W."/>
            <person name="Hugenholtz P."/>
            <person name="Polz M.F."/>
            <person name="Zhang T."/>
        </authorList>
    </citation>
    <scope>NUCLEOTIDE SEQUENCE</scope>
    <source>
        <strain evidence="11">HKST-UBA13</strain>
    </source>
</reference>
<dbReference type="Gene3D" id="3.10.520.10">
    <property type="entry name" value="ApbE-like domains"/>
    <property type="match status" value="1"/>
</dbReference>
<reference evidence="11" key="1">
    <citation type="submission" date="2020-04" db="EMBL/GenBank/DDBJ databases">
        <authorList>
            <person name="Zhang T."/>
        </authorList>
    </citation>
    <scope>NUCLEOTIDE SEQUENCE</scope>
    <source>
        <strain evidence="11">HKST-UBA13</strain>
    </source>
</reference>
<protein>
    <recommendedName>
        <fullName evidence="3">FAD:protein FMN transferase</fullName>
        <ecNumber evidence="2">2.7.1.180</ecNumber>
    </recommendedName>
    <alternativeName>
        <fullName evidence="9">Flavin transferase</fullName>
    </alternativeName>
</protein>
<keyword evidence="5 11" id="KW-0808">Transferase</keyword>
<dbReference type="Pfam" id="PF02424">
    <property type="entry name" value="ApbE"/>
    <property type="match status" value="1"/>
</dbReference>
<comment type="caution">
    <text evidence="11">The sequence shown here is derived from an EMBL/GenBank/DDBJ whole genome shotgun (WGS) entry which is preliminary data.</text>
</comment>
<dbReference type="EMBL" id="JAGQLJ010000162">
    <property type="protein sequence ID" value="MCA9381704.1"/>
    <property type="molecule type" value="Genomic_DNA"/>
</dbReference>
<evidence type="ECO:0000256" key="9">
    <source>
        <dbReference type="ARBA" id="ARBA00031306"/>
    </source>
</evidence>
<feature type="non-terminal residue" evidence="11">
    <location>
        <position position="1"/>
    </location>
</feature>
<keyword evidence="8" id="KW-0460">Magnesium</keyword>
<dbReference type="InterPro" id="IPR024932">
    <property type="entry name" value="ApbE"/>
</dbReference>
<dbReference type="PANTHER" id="PTHR30040">
    <property type="entry name" value="THIAMINE BIOSYNTHESIS LIPOPROTEIN APBE"/>
    <property type="match status" value="1"/>
</dbReference>
<dbReference type="AlphaFoldDB" id="A0A955RHJ2"/>
<evidence type="ECO:0000256" key="10">
    <source>
        <dbReference type="ARBA" id="ARBA00048540"/>
    </source>
</evidence>
<name>A0A955RHJ2_9BACT</name>
<evidence type="ECO:0000256" key="5">
    <source>
        <dbReference type="ARBA" id="ARBA00022679"/>
    </source>
</evidence>
<evidence type="ECO:0000256" key="2">
    <source>
        <dbReference type="ARBA" id="ARBA00011955"/>
    </source>
</evidence>
<sequence>TIDFLEVYGYDKNYDFSKLENPKLDSLVEDIAKKKKSWNEIEIDKKEKKIKLAEGQRIDLGGIGKGYAIDLAFNHLKNVCPNFLINAGGDIRSSGKNLENKYWLTELKTPDGSAGQIELENMSLSSSGSWARKVKQFHHLIDPRLGKPVEKNYSTVFVLGDTSIKTDTWATALFILGQETAESKADGVSAIFL</sequence>
<accession>A0A955RHJ2</accession>
<organism evidence="11 12">
    <name type="scientific">Candidatus Dojkabacteria bacterium</name>
    <dbReference type="NCBI Taxonomy" id="2099670"/>
    <lineage>
        <taxon>Bacteria</taxon>
        <taxon>Candidatus Dojkabacteria</taxon>
    </lineage>
</organism>
<dbReference type="EC" id="2.7.1.180" evidence="2"/>
<dbReference type="GO" id="GO:0016740">
    <property type="term" value="F:transferase activity"/>
    <property type="evidence" value="ECO:0007669"/>
    <property type="project" value="UniProtKB-KW"/>
</dbReference>
<dbReference type="GO" id="GO:0046872">
    <property type="term" value="F:metal ion binding"/>
    <property type="evidence" value="ECO:0007669"/>
    <property type="project" value="UniProtKB-KW"/>
</dbReference>
<gene>
    <name evidence="11" type="ORF">KC678_05540</name>
</gene>
<dbReference type="SUPFAM" id="SSF143631">
    <property type="entry name" value="ApbE-like"/>
    <property type="match status" value="1"/>
</dbReference>
<evidence type="ECO:0000256" key="4">
    <source>
        <dbReference type="ARBA" id="ARBA00022630"/>
    </source>
</evidence>
<proteinExistence type="predicted"/>
<comment type="cofactor">
    <cofactor evidence="1">
        <name>Mg(2+)</name>
        <dbReference type="ChEBI" id="CHEBI:18420"/>
    </cofactor>
</comment>
<evidence type="ECO:0000313" key="11">
    <source>
        <dbReference type="EMBL" id="MCA9381704.1"/>
    </source>
</evidence>
<evidence type="ECO:0000256" key="7">
    <source>
        <dbReference type="ARBA" id="ARBA00022827"/>
    </source>
</evidence>
<keyword evidence="6" id="KW-0479">Metal-binding</keyword>
<keyword evidence="7" id="KW-0274">FAD</keyword>
<evidence type="ECO:0000256" key="6">
    <source>
        <dbReference type="ARBA" id="ARBA00022723"/>
    </source>
</evidence>
<evidence type="ECO:0000256" key="1">
    <source>
        <dbReference type="ARBA" id="ARBA00001946"/>
    </source>
</evidence>
<keyword evidence="4" id="KW-0285">Flavoprotein</keyword>
<evidence type="ECO:0000256" key="8">
    <source>
        <dbReference type="ARBA" id="ARBA00022842"/>
    </source>
</evidence>
<dbReference type="PANTHER" id="PTHR30040:SF2">
    <property type="entry name" value="FAD:PROTEIN FMN TRANSFERASE"/>
    <property type="match status" value="1"/>
</dbReference>